<accession>A0A191ZYZ8</accession>
<feature type="region of interest" description="Disordered" evidence="5">
    <location>
        <begin position="1"/>
        <end position="22"/>
    </location>
</feature>
<dbReference type="EMBL" id="CP016022">
    <property type="protein sequence ID" value="ANJ73281.1"/>
    <property type="molecule type" value="Genomic_DNA"/>
</dbReference>
<keyword evidence="2 6" id="KW-0812">Transmembrane</keyword>
<organism evidence="8 9">
    <name type="scientific">Ralstonia insidiosa</name>
    <dbReference type="NCBI Taxonomy" id="190721"/>
    <lineage>
        <taxon>Bacteria</taxon>
        <taxon>Pseudomonadati</taxon>
        <taxon>Pseudomonadota</taxon>
        <taxon>Betaproteobacteria</taxon>
        <taxon>Burkholderiales</taxon>
        <taxon>Burkholderiaceae</taxon>
        <taxon>Ralstonia</taxon>
    </lineage>
</organism>
<evidence type="ECO:0000256" key="3">
    <source>
        <dbReference type="ARBA" id="ARBA00022989"/>
    </source>
</evidence>
<dbReference type="GeneID" id="61526876"/>
<dbReference type="RefSeq" id="WP_064804576.1">
    <property type="nucleotide sequence ID" value="NZ_CP016022.1"/>
</dbReference>
<dbReference type="PANTHER" id="PTHR36985">
    <property type="entry name" value="TRANSLOCATION AND ASSEMBLY MODULE SUBUNIT TAMB"/>
    <property type="match status" value="1"/>
</dbReference>
<dbReference type="Pfam" id="PF04357">
    <property type="entry name" value="TamB"/>
    <property type="match status" value="1"/>
</dbReference>
<evidence type="ECO:0000313" key="8">
    <source>
        <dbReference type="EMBL" id="ANJ73281.1"/>
    </source>
</evidence>
<dbReference type="GO" id="GO:0005886">
    <property type="term" value="C:plasma membrane"/>
    <property type="evidence" value="ECO:0007669"/>
    <property type="project" value="InterPro"/>
</dbReference>
<evidence type="ECO:0000256" key="5">
    <source>
        <dbReference type="SAM" id="MobiDB-lite"/>
    </source>
</evidence>
<keyword evidence="4 6" id="KW-0472">Membrane</keyword>
<keyword evidence="3 6" id="KW-1133">Transmembrane helix</keyword>
<reference evidence="9" key="1">
    <citation type="submission" date="2016-06" db="EMBL/GenBank/DDBJ databases">
        <authorList>
            <person name="Xu Y."/>
            <person name="Nagy A."/>
            <person name="Yan X."/>
            <person name="Kim S.W."/>
            <person name="Haley B."/>
            <person name="Liu N.T."/>
            <person name="Nou X."/>
        </authorList>
    </citation>
    <scope>NUCLEOTIDE SEQUENCE [LARGE SCALE GENOMIC DNA]</scope>
    <source>
        <strain evidence="9">ATCC 49129</strain>
    </source>
</reference>
<dbReference type="GO" id="GO:0009306">
    <property type="term" value="P:protein secretion"/>
    <property type="evidence" value="ECO:0007669"/>
    <property type="project" value="InterPro"/>
</dbReference>
<sequence length="1305" mass="137699">MTMTDSQTPASTQPDAPKPKRGWGRRLARWLGGLVALVLVIVLGIAGWLAWAIHSPTGTAQLWALATRFGHDYVSGTLAGGTLREGLSLRDVHVRAGSTEVRIDHVEGRWTITRGPWHVRIAYLTAGNVEVILHPTPPSPPSGPPASLVLPLALDVDRLAVDRLAIREGTSTTELKSIAGGVHTDGMHHNVLLDGVETPAGKLAATLRMTGTRPYPLTGAATLATQFEANGQKQDASVSAQLSGSLEALHIDATGTGAKLTAQAQIDATPFGALPLSRAVVSADHVNPRAFAPGAPEASLTIRADLRPDEKAKTLTVAGPIQIDNAQAGTLDKQKLPLQSLRAQVRLNEDDQQLTGLDVRLLGGAQLTGGADVKKGHGTLRVDVRQLDLQALHASLEKTKLAGPITVDFAGGTQHVALDLAGGDMRAQAKAVLDAAQVAVESAQVSLGRSRLTLAGTLKHDDAQSFAFKGDLAEFDPSRLAKVAKGRINATFDARGTLGEPIDAAIKFAVRNSDYAGLPMTGDGNVHLRKVDELMRLLPSDAKLDVAGNKASLRGSFGATGDRLHVEVDAPQLARLQLGVSGALTLSGDVSGTIKRPQVDATFRAQQLAYQGNKVELANGRAQMRDGIDGPLQFELTAQRVTAPSVSLREVHATLDGTRRAHRFRADADGNVRSQPFKFALAGDGALTPGKEGDAWDGTISTLSAQGAPNLQLTAPVRVSVAPNRLMIGRADLTLDQTPIHIERVESNQGHLRSAGRVDGLQIARVLELVHTWTGQAPPVRTDLVIDGQWDLDLGGTATGTARFARRSGDLSINAGRGFTPLGLTELVVEARGEGMRLALRGDAQSTRVGNLYLDAGIGLTRDTAPGGLALMSPASPLTGGLTISLPHLKGIGDLLGPDVATDGQLAASLQFAGTVGAPKISGFLTGQDIEVALYDQGIRLTKGVVRVALDQNVVDLQDVVFYGGDGTVRAKGRVQLGEANPNLSGSIVADKLQLFADPDRTLVLSGQARIANDNDRVGITGKFKVDRGLFDLPKDGAPSLGDDVVIVRRADAARNQAERGVKREEKPAGRFSPVINVDVDFGDNFRFKGAGADLSLGGQMTVHSEPLVPLRGTGTIYVRQGSTYEAFGRKLAIDQGVLNFTGPINNPSFNITAMRRNQEVEAGVQVTGTVRQPRVKLVSEPNVPDEDKLSWLMFGYSASNAGLGQQQAMSGAALGLLGNVAGKNVARRFGLDEFSIGASTSGLTDPQVVSLGKAISESITVGYEQSLSTADSIVKMTWQFSRRWSVVARGGTINGASVLFNKRW</sequence>
<dbReference type="STRING" id="190721.ACS15_2626"/>
<evidence type="ECO:0000259" key="7">
    <source>
        <dbReference type="Pfam" id="PF04357"/>
    </source>
</evidence>
<evidence type="ECO:0000256" key="6">
    <source>
        <dbReference type="SAM" id="Phobius"/>
    </source>
</evidence>
<evidence type="ECO:0000256" key="1">
    <source>
        <dbReference type="ARBA" id="ARBA00004167"/>
    </source>
</evidence>
<gene>
    <name evidence="8" type="ORF">A9Y76_12720</name>
</gene>
<protein>
    <submittedName>
        <fullName evidence="8">Translocation and assembly module protein TamB</fullName>
    </submittedName>
</protein>
<evidence type="ECO:0000256" key="4">
    <source>
        <dbReference type="ARBA" id="ARBA00023136"/>
    </source>
</evidence>
<dbReference type="OrthoDB" id="5288149at2"/>
<feature type="domain" description="Translocation and assembly module TamB C-terminal" evidence="7">
    <location>
        <begin position="964"/>
        <end position="1305"/>
    </location>
</feature>
<feature type="compositionally biased region" description="Polar residues" evidence="5">
    <location>
        <begin position="1"/>
        <end position="14"/>
    </location>
</feature>
<dbReference type="Proteomes" id="UP000078572">
    <property type="component" value="Chromosome 1"/>
</dbReference>
<proteinExistence type="predicted"/>
<evidence type="ECO:0000256" key="2">
    <source>
        <dbReference type="ARBA" id="ARBA00022692"/>
    </source>
</evidence>
<name>A0A191ZYZ8_9RALS</name>
<keyword evidence="9" id="KW-1185">Reference proteome</keyword>
<dbReference type="InterPro" id="IPR007452">
    <property type="entry name" value="TamB_C"/>
</dbReference>
<feature type="transmembrane region" description="Helical" evidence="6">
    <location>
        <begin position="27"/>
        <end position="51"/>
    </location>
</feature>
<evidence type="ECO:0000313" key="9">
    <source>
        <dbReference type="Proteomes" id="UP000078572"/>
    </source>
</evidence>
<dbReference type="PANTHER" id="PTHR36985:SF1">
    <property type="entry name" value="TRANSLOCATION AND ASSEMBLY MODULE SUBUNIT TAMB"/>
    <property type="match status" value="1"/>
</dbReference>
<comment type="subcellular location">
    <subcellularLocation>
        <location evidence="1">Membrane</location>
        <topology evidence="1">Single-pass membrane protein</topology>
    </subcellularLocation>
</comment>